<proteinExistence type="predicted"/>
<name>A0A6C0LUB7_9ZZZZ</name>
<evidence type="ECO:0000313" key="1">
    <source>
        <dbReference type="EMBL" id="QHU32822.1"/>
    </source>
</evidence>
<reference evidence="1" key="1">
    <citation type="journal article" date="2020" name="Nature">
        <title>Giant virus diversity and host interactions through global metagenomics.</title>
        <authorList>
            <person name="Schulz F."/>
            <person name="Roux S."/>
            <person name="Paez-Espino D."/>
            <person name="Jungbluth S."/>
            <person name="Walsh D.A."/>
            <person name="Denef V.J."/>
            <person name="McMahon K.D."/>
            <person name="Konstantinidis K.T."/>
            <person name="Eloe-Fadrosh E.A."/>
            <person name="Kyrpides N.C."/>
            <person name="Woyke T."/>
        </authorList>
    </citation>
    <scope>NUCLEOTIDE SEQUENCE</scope>
    <source>
        <strain evidence="1">GVMAG-M-3300027969-2</strain>
    </source>
</reference>
<accession>A0A6C0LUB7</accession>
<organism evidence="1">
    <name type="scientific">viral metagenome</name>
    <dbReference type="NCBI Taxonomy" id="1070528"/>
    <lineage>
        <taxon>unclassified sequences</taxon>
        <taxon>metagenomes</taxon>
        <taxon>organismal metagenomes</taxon>
    </lineage>
</organism>
<dbReference type="EMBL" id="MN740542">
    <property type="protein sequence ID" value="QHU32822.1"/>
    <property type="molecule type" value="Genomic_DNA"/>
</dbReference>
<dbReference type="AlphaFoldDB" id="A0A6C0LUB7"/>
<sequence>MQNKVVEVFRKWTFLKCPILKKGRSLFFGKCGFFILQHFAVNSEKV</sequence>
<protein>
    <submittedName>
        <fullName evidence="1">Uncharacterized protein</fullName>
    </submittedName>
</protein>